<dbReference type="Proteomes" id="UP000266723">
    <property type="component" value="Unassembled WGS sequence"/>
</dbReference>
<gene>
    <name evidence="1" type="ORF">DY000_02009398</name>
</gene>
<accession>A0ABQ7CH59</accession>
<evidence type="ECO:0000313" key="1">
    <source>
        <dbReference type="EMBL" id="KAF3550876.1"/>
    </source>
</evidence>
<protein>
    <submittedName>
        <fullName evidence="1">Uncharacterized protein</fullName>
    </submittedName>
</protein>
<sequence length="218" mass="25249">MQLPCAEKIEYCYRVVREGVDIYSSLLEPRKGRDFHCAALKLRLSTPEAIVTERRILNSLFTKLEEWEGNKRQVLKYLLCLIRKSYEELTKRTLSQSIILSLIDYMCAGAAEAGCSEEHDATLRSNLNYLSLKGMYDPGIISTGHNFKRMWFQKWLHEDKRLDWKLLATLSKNMRAMESLEVYSTLAHWETVLRGGLFLPQQGVEQDSEAEAEAEHLQ</sequence>
<dbReference type="EMBL" id="QGKV02000832">
    <property type="protein sequence ID" value="KAF3550876.1"/>
    <property type="molecule type" value="Genomic_DNA"/>
</dbReference>
<proteinExistence type="predicted"/>
<name>A0ABQ7CH59_BRACR</name>
<organism evidence="1 2">
    <name type="scientific">Brassica cretica</name>
    <name type="common">Mustard</name>
    <dbReference type="NCBI Taxonomy" id="69181"/>
    <lineage>
        <taxon>Eukaryota</taxon>
        <taxon>Viridiplantae</taxon>
        <taxon>Streptophyta</taxon>
        <taxon>Embryophyta</taxon>
        <taxon>Tracheophyta</taxon>
        <taxon>Spermatophyta</taxon>
        <taxon>Magnoliopsida</taxon>
        <taxon>eudicotyledons</taxon>
        <taxon>Gunneridae</taxon>
        <taxon>Pentapetalae</taxon>
        <taxon>rosids</taxon>
        <taxon>malvids</taxon>
        <taxon>Brassicales</taxon>
        <taxon>Brassicaceae</taxon>
        <taxon>Brassiceae</taxon>
        <taxon>Brassica</taxon>
    </lineage>
</organism>
<evidence type="ECO:0000313" key="2">
    <source>
        <dbReference type="Proteomes" id="UP000266723"/>
    </source>
</evidence>
<comment type="caution">
    <text evidence="1">The sequence shown here is derived from an EMBL/GenBank/DDBJ whole genome shotgun (WGS) entry which is preliminary data.</text>
</comment>
<reference evidence="1 2" key="1">
    <citation type="journal article" date="2020" name="BMC Genomics">
        <title>Intraspecific diversification of the crop wild relative Brassica cretica Lam. using demographic model selection.</title>
        <authorList>
            <person name="Kioukis A."/>
            <person name="Michalopoulou V.A."/>
            <person name="Briers L."/>
            <person name="Pirintsos S."/>
            <person name="Studholme D.J."/>
            <person name="Pavlidis P."/>
            <person name="Sarris P.F."/>
        </authorList>
    </citation>
    <scope>NUCLEOTIDE SEQUENCE [LARGE SCALE GENOMIC DNA]</scope>
    <source>
        <strain evidence="2">cv. PFS-1207/04</strain>
    </source>
</reference>
<keyword evidence="2" id="KW-1185">Reference proteome</keyword>